<comment type="caution">
    <text evidence="13">The sequence shown here is derived from an EMBL/GenBank/DDBJ whole genome shotgun (WGS) entry which is preliminary data.</text>
</comment>
<evidence type="ECO:0000256" key="6">
    <source>
        <dbReference type="ARBA" id="ARBA00016714"/>
    </source>
</evidence>
<proteinExistence type="inferred from homology"/>
<dbReference type="Gene3D" id="3.90.226.10">
    <property type="entry name" value="2-enoyl-CoA Hydratase, Chain A, domain 1"/>
    <property type="match status" value="1"/>
</dbReference>
<organism evidence="13 15">
    <name type="scientific">Didymodactylos carnosus</name>
    <dbReference type="NCBI Taxonomy" id="1234261"/>
    <lineage>
        <taxon>Eukaryota</taxon>
        <taxon>Metazoa</taxon>
        <taxon>Spiralia</taxon>
        <taxon>Gnathifera</taxon>
        <taxon>Rotifera</taxon>
        <taxon>Eurotatoria</taxon>
        <taxon>Bdelloidea</taxon>
        <taxon>Philodinida</taxon>
        <taxon>Philodinidae</taxon>
        <taxon>Didymodactylos</taxon>
    </lineage>
</organism>
<evidence type="ECO:0000259" key="12">
    <source>
        <dbReference type="Pfam" id="PF16113"/>
    </source>
</evidence>
<feature type="domain" description="Enoyl-CoA hydratase/isomerase" evidence="12">
    <location>
        <begin position="49"/>
        <end position="382"/>
    </location>
</feature>
<evidence type="ECO:0000256" key="10">
    <source>
        <dbReference type="ARBA" id="ARBA00024871"/>
    </source>
</evidence>
<comment type="catalytic activity">
    <reaction evidence="1">
        <text>3-hydroxy-2-methylpropanoyl-CoA + H2O = 3-hydroxy-2-methylpropanoate + CoA + H(+)</text>
        <dbReference type="Rhea" id="RHEA:20888"/>
        <dbReference type="ChEBI" id="CHEBI:11805"/>
        <dbReference type="ChEBI" id="CHEBI:15377"/>
        <dbReference type="ChEBI" id="CHEBI:15378"/>
        <dbReference type="ChEBI" id="CHEBI:57287"/>
        <dbReference type="ChEBI" id="CHEBI:57340"/>
        <dbReference type="EC" id="3.1.2.4"/>
    </reaction>
</comment>
<dbReference type="InterPro" id="IPR032259">
    <property type="entry name" value="HIBYL-CoA-H"/>
</dbReference>
<sequence length="393" mass="44380">MEIARRAIKTLSIGQKFRVITCSTMNLNENAVNTENENDVIFENINNKGVIRLNKPKQLNALSLPMARKIYPQMKKWESDGHTRTVIIKGTGNKAFCAGGDIKALLGKTTEGDALRRDFFKEEYQLNYLIGLMLQCTYKLPYVALINGITMGGGCGLSVHGPFRVATEATLVAMPETAIGLFPDVGGSYFLSRLKNNLGLFLGLTGHRLRGVDVCHAGIATHYIQSSRLSELEKKLIDSNETTKQSIESLLSECSDSTTSQPFSLQPHLSTINRIFDLESKSVEEIMNKLKADDSDFSRKQLEILQKMSPSSMKITFEQLKRGKSLDFKECLKMEYRIVLHIMKEHDFYEGVRAVLVDKDNKPRWKPATLAETSEKQIQKYFEKLPDRDELQL</sequence>
<dbReference type="AlphaFoldDB" id="A0A814AWB0"/>
<dbReference type="SUPFAM" id="SSF52096">
    <property type="entry name" value="ClpP/crotonase"/>
    <property type="match status" value="1"/>
</dbReference>
<dbReference type="OrthoDB" id="1737613at2759"/>
<dbReference type="FunFam" id="3.90.226.10:FF:000026">
    <property type="entry name" value="3-hydroxyisobutyryl-CoA hydrolase, mitochondrial"/>
    <property type="match status" value="1"/>
</dbReference>
<evidence type="ECO:0000256" key="9">
    <source>
        <dbReference type="ARBA" id="ARBA00023128"/>
    </source>
</evidence>
<comment type="pathway">
    <text evidence="3">Amino-acid degradation; L-valine degradation.</text>
</comment>
<dbReference type="EMBL" id="CAJNOQ010001771">
    <property type="protein sequence ID" value="CAF0918019.1"/>
    <property type="molecule type" value="Genomic_DNA"/>
</dbReference>
<dbReference type="Pfam" id="PF16113">
    <property type="entry name" value="ECH_2"/>
    <property type="match status" value="1"/>
</dbReference>
<dbReference type="InterPro" id="IPR029045">
    <property type="entry name" value="ClpP/crotonase-like_dom_sf"/>
</dbReference>
<dbReference type="GO" id="GO:0003860">
    <property type="term" value="F:3-hydroxyisobutyryl-CoA hydrolase activity"/>
    <property type="evidence" value="ECO:0007669"/>
    <property type="project" value="UniProtKB-EC"/>
</dbReference>
<dbReference type="GO" id="GO:0005739">
    <property type="term" value="C:mitochondrion"/>
    <property type="evidence" value="ECO:0007669"/>
    <property type="project" value="UniProtKB-SubCell"/>
</dbReference>
<evidence type="ECO:0000256" key="5">
    <source>
        <dbReference type="ARBA" id="ARBA00011915"/>
    </source>
</evidence>
<evidence type="ECO:0000313" key="13">
    <source>
        <dbReference type="EMBL" id="CAF0918019.1"/>
    </source>
</evidence>
<dbReference type="CDD" id="cd06558">
    <property type="entry name" value="crotonase-like"/>
    <property type="match status" value="1"/>
</dbReference>
<comment type="subcellular location">
    <subcellularLocation>
        <location evidence="2">Mitochondrion</location>
    </subcellularLocation>
</comment>
<evidence type="ECO:0000313" key="15">
    <source>
        <dbReference type="Proteomes" id="UP000663829"/>
    </source>
</evidence>
<evidence type="ECO:0000256" key="2">
    <source>
        <dbReference type="ARBA" id="ARBA00004173"/>
    </source>
</evidence>
<dbReference type="PANTHER" id="PTHR43176">
    <property type="entry name" value="3-HYDROXYISOBUTYRYL-COA HYDROLASE-RELATED"/>
    <property type="match status" value="1"/>
</dbReference>
<evidence type="ECO:0000313" key="14">
    <source>
        <dbReference type="EMBL" id="CAF3697852.1"/>
    </source>
</evidence>
<name>A0A814AWB0_9BILA</name>
<dbReference type="Proteomes" id="UP000681722">
    <property type="component" value="Unassembled WGS sequence"/>
</dbReference>
<dbReference type="EMBL" id="CAJOBC010001771">
    <property type="protein sequence ID" value="CAF3697852.1"/>
    <property type="molecule type" value="Genomic_DNA"/>
</dbReference>
<keyword evidence="15" id="KW-1185">Reference proteome</keyword>
<dbReference type="UniPathway" id="UPA00362"/>
<evidence type="ECO:0000256" key="8">
    <source>
        <dbReference type="ARBA" id="ARBA00022801"/>
    </source>
</evidence>
<dbReference type="NCBIfam" id="NF004127">
    <property type="entry name" value="PRK05617.1"/>
    <property type="match status" value="1"/>
</dbReference>
<evidence type="ECO:0000256" key="1">
    <source>
        <dbReference type="ARBA" id="ARBA00001709"/>
    </source>
</evidence>
<keyword evidence="8" id="KW-0378">Hydrolase</keyword>
<dbReference type="EC" id="3.1.2.4" evidence="5"/>
<accession>A0A814AWB0</accession>
<evidence type="ECO:0000256" key="11">
    <source>
        <dbReference type="ARBA" id="ARBA00031181"/>
    </source>
</evidence>
<reference evidence="13" key="1">
    <citation type="submission" date="2021-02" db="EMBL/GenBank/DDBJ databases">
        <authorList>
            <person name="Nowell W R."/>
        </authorList>
    </citation>
    <scope>NUCLEOTIDE SEQUENCE</scope>
</reference>
<protein>
    <recommendedName>
        <fullName evidence="6">3-hydroxyisobutyryl-CoA hydrolase, mitochondrial</fullName>
        <ecNumber evidence="5">3.1.2.4</ecNumber>
    </recommendedName>
    <alternativeName>
        <fullName evidence="11">3-hydroxyisobutyryl-coenzyme A hydrolase</fullName>
    </alternativeName>
</protein>
<comment type="function">
    <text evidence="10">Hydrolyzes 3-hydroxyisobutyryl-CoA (HIBYL-CoA), a saline catabolite. Has high activity toward isobutyryl-CoA. Could be an isobutyryl-CoA dehydrogenase that functions in valine catabolism. Also hydrolyzes 3-hydroxypropanoyl-CoA.</text>
</comment>
<evidence type="ECO:0000256" key="4">
    <source>
        <dbReference type="ARBA" id="ARBA00005254"/>
    </source>
</evidence>
<evidence type="ECO:0000256" key="3">
    <source>
        <dbReference type="ARBA" id="ARBA00005109"/>
    </source>
</evidence>
<dbReference type="PANTHER" id="PTHR43176:SF3">
    <property type="entry name" value="3-HYDROXYISOBUTYRYL-COA HYDROLASE, MITOCHONDRIAL"/>
    <property type="match status" value="1"/>
</dbReference>
<dbReference type="GO" id="GO:0006574">
    <property type="term" value="P:L-valine catabolic process"/>
    <property type="evidence" value="ECO:0007669"/>
    <property type="project" value="UniProtKB-UniPathway"/>
</dbReference>
<keyword evidence="9" id="KW-0496">Mitochondrion</keyword>
<comment type="similarity">
    <text evidence="4">Belongs to the enoyl-CoA hydratase/isomerase family.</text>
</comment>
<dbReference type="Proteomes" id="UP000663829">
    <property type="component" value="Unassembled WGS sequence"/>
</dbReference>
<keyword evidence="7" id="KW-0101">Branched-chain amino acid catabolism</keyword>
<gene>
    <name evidence="13" type="ORF">GPM918_LOCUS9499</name>
    <name evidence="14" type="ORF">SRO942_LOCUS9500</name>
</gene>
<dbReference type="InterPro" id="IPR045004">
    <property type="entry name" value="ECH_dom"/>
</dbReference>
<evidence type="ECO:0000256" key="7">
    <source>
        <dbReference type="ARBA" id="ARBA00022456"/>
    </source>
</evidence>